<organism evidence="2 3">
    <name type="scientific">Muraenolepis orangiensis</name>
    <name type="common">Patagonian moray cod</name>
    <dbReference type="NCBI Taxonomy" id="630683"/>
    <lineage>
        <taxon>Eukaryota</taxon>
        <taxon>Metazoa</taxon>
        <taxon>Chordata</taxon>
        <taxon>Craniata</taxon>
        <taxon>Vertebrata</taxon>
        <taxon>Euteleostomi</taxon>
        <taxon>Actinopterygii</taxon>
        <taxon>Neopterygii</taxon>
        <taxon>Teleostei</taxon>
        <taxon>Neoteleostei</taxon>
        <taxon>Acanthomorphata</taxon>
        <taxon>Zeiogadaria</taxon>
        <taxon>Gadariae</taxon>
        <taxon>Gadiformes</taxon>
        <taxon>Muraenolepidoidei</taxon>
        <taxon>Muraenolepididae</taxon>
        <taxon>Muraenolepis</taxon>
    </lineage>
</organism>
<dbReference type="EMBL" id="JANIIK010000048">
    <property type="protein sequence ID" value="KAJ3599037.1"/>
    <property type="molecule type" value="Genomic_DNA"/>
</dbReference>
<sequence length="73" mass="8309">MGVSMASVLEDEDPHQVDQQAGHRDRKQPVVVNIRRLQRPLVEADSEGQVETEEEEKVTGRAVRQDCPTRDKE</sequence>
<protein>
    <submittedName>
        <fullName evidence="2">Uncharacterized protein</fullName>
    </submittedName>
</protein>
<proteinExistence type="predicted"/>
<feature type="region of interest" description="Disordered" evidence="1">
    <location>
        <begin position="42"/>
        <end position="73"/>
    </location>
</feature>
<evidence type="ECO:0000313" key="3">
    <source>
        <dbReference type="Proteomes" id="UP001148018"/>
    </source>
</evidence>
<dbReference type="AlphaFoldDB" id="A0A9Q0IFX9"/>
<accession>A0A9Q0IFX9</accession>
<feature type="compositionally biased region" description="Basic and acidic residues" evidence="1">
    <location>
        <begin position="57"/>
        <end position="73"/>
    </location>
</feature>
<feature type="region of interest" description="Disordered" evidence="1">
    <location>
        <begin position="1"/>
        <end position="28"/>
    </location>
</feature>
<name>A0A9Q0IFX9_9TELE</name>
<comment type="caution">
    <text evidence="2">The sequence shown here is derived from an EMBL/GenBank/DDBJ whole genome shotgun (WGS) entry which is preliminary data.</text>
</comment>
<evidence type="ECO:0000256" key="1">
    <source>
        <dbReference type="SAM" id="MobiDB-lite"/>
    </source>
</evidence>
<gene>
    <name evidence="2" type="ORF">NHX12_033000</name>
</gene>
<reference evidence="2" key="1">
    <citation type="submission" date="2022-07" db="EMBL/GenBank/DDBJ databases">
        <title>Chromosome-level genome of Muraenolepis orangiensis.</title>
        <authorList>
            <person name="Kim J."/>
        </authorList>
    </citation>
    <scope>NUCLEOTIDE SEQUENCE</scope>
    <source>
        <strain evidence="2">KU_S4_2022</strain>
        <tissue evidence="2">Muscle</tissue>
    </source>
</reference>
<evidence type="ECO:0000313" key="2">
    <source>
        <dbReference type="EMBL" id="KAJ3599037.1"/>
    </source>
</evidence>
<feature type="compositionally biased region" description="Acidic residues" evidence="1">
    <location>
        <begin position="44"/>
        <end position="56"/>
    </location>
</feature>
<dbReference type="Proteomes" id="UP001148018">
    <property type="component" value="Unassembled WGS sequence"/>
</dbReference>
<keyword evidence="3" id="KW-1185">Reference proteome</keyword>